<dbReference type="GO" id="GO:0005737">
    <property type="term" value="C:cytoplasm"/>
    <property type="evidence" value="ECO:0007669"/>
    <property type="project" value="UniProtKB-SubCell"/>
</dbReference>
<feature type="binding site" evidence="11">
    <location>
        <position position="240"/>
    </location>
    <ligand>
        <name>(6S)-5,6,7,8-tetrahydrofolate</name>
        <dbReference type="ChEBI" id="CHEBI:57453"/>
    </ligand>
</feature>
<feature type="site" description="Plays an important role in substrate specificity" evidence="11">
    <location>
        <position position="225"/>
    </location>
</feature>
<dbReference type="GO" id="GO:0030170">
    <property type="term" value="F:pyridoxal phosphate binding"/>
    <property type="evidence" value="ECO:0007669"/>
    <property type="project" value="UniProtKB-UniRule"/>
</dbReference>
<keyword evidence="8 11" id="KW-0808">Transferase</keyword>
<feature type="binding site" evidence="11">
    <location>
        <position position="117"/>
    </location>
    <ligand>
        <name>(6S)-5,6,7,8-tetrahydrofolate</name>
        <dbReference type="ChEBI" id="CHEBI:57453"/>
    </ligand>
</feature>
<comment type="subunit">
    <text evidence="4 11">Homodimer.</text>
</comment>
<gene>
    <name evidence="11 14" type="primary">glyA</name>
    <name evidence="14" type="ORF">V6668_14915</name>
</gene>
<comment type="pathway">
    <text evidence="11">Amino-acid biosynthesis; glycine biosynthesis; glycine from L-serine: step 1/1.</text>
</comment>
<comment type="similarity">
    <text evidence="3 11">Belongs to the SHMT family.</text>
</comment>
<dbReference type="GO" id="GO:0035999">
    <property type="term" value="P:tetrahydrofolate interconversion"/>
    <property type="evidence" value="ECO:0007669"/>
    <property type="project" value="UniProtKB-UniRule"/>
</dbReference>
<evidence type="ECO:0000256" key="9">
    <source>
        <dbReference type="ARBA" id="ARBA00022898"/>
    </source>
</evidence>
<dbReference type="CDD" id="cd00378">
    <property type="entry name" value="SHMT"/>
    <property type="match status" value="1"/>
</dbReference>
<sequence length="414" mass="44567">MKHLEKQDKVIGMAVQQELGRQRDKIELIASENFVSQAVMEATGSVLTNKYAEGYPGRRYYGGCEHVDTVEEIANSRLKALFGAEHANVQPHSGSQANMAVYFASVEIGDTILGMNLSQGGHLTHGSTVNFSGRFYNFVPYGVDAQTGRIDFDEVRKLAYKYRPSMIVAGGSAYPRTIEFELFAQIAAEVGALFFVDMAHIAGIVAAGLHPNPVPHAHFVSTTTHKTLRGPRGGAILCRESWAKAIDKAVFPGTQGGPFMHVIAGKAVALGEALQTEFTTYIEGVLNNSNVLAETLMNEGLTLVSGGTDNHIVLVDLRTMGLTGKEAEALLDEVGITANKNAIPHDTASPLVTSGIRFGTPAMTSRGLGAREMKEIAQLIGLAFKNPKNSDVKNQILGSVREITSQFSLYEGLK</sequence>
<dbReference type="Gene3D" id="3.40.640.10">
    <property type="entry name" value="Type I PLP-dependent aspartate aminotransferase-like (Major domain)"/>
    <property type="match status" value="1"/>
</dbReference>
<dbReference type="GO" id="GO:0019264">
    <property type="term" value="P:glycine biosynthetic process from serine"/>
    <property type="evidence" value="ECO:0007669"/>
    <property type="project" value="UniProtKB-UniRule"/>
</dbReference>
<evidence type="ECO:0000256" key="6">
    <source>
        <dbReference type="ARBA" id="ARBA00022563"/>
    </source>
</evidence>
<dbReference type="PIRSF" id="PIRSF000412">
    <property type="entry name" value="SHMT"/>
    <property type="match status" value="1"/>
</dbReference>
<dbReference type="RefSeq" id="WP_338708815.1">
    <property type="nucleotide sequence ID" value="NZ_CP145892.1"/>
</dbReference>
<dbReference type="PANTHER" id="PTHR11680:SF35">
    <property type="entry name" value="SERINE HYDROXYMETHYLTRANSFERASE 1"/>
    <property type="match status" value="1"/>
</dbReference>
<dbReference type="InterPro" id="IPR019798">
    <property type="entry name" value="Ser_HO-MeTrfase_PLP_BS"/>
</dbReference>
<keyword evidence="5 11" id="KW-0963">Cytoplasm</keyword>
<dbReference type="InterPro" id="IPR015421">
    <property type="entry name" value="PyrdxlP-dep_Trfase_major"/>
</dbReference>
<evidence type="ECO:0000256" key="10">
    <source>
        <dbReference type="ARBA" id="ARBA00054606"/>
    </source>
</evidence>
<feature type="binding site" evidence="11">
    <location>
        <begin position="121"/>
        <end position="123"/>
    </location>
    <ligand>
        <name>(6S)-5,6,7,8-tetrahydrofolate</name>
        <dbReference type="ChEBI" id="CHEBI:57453"/>
    </ligand>
</feature>
<dbReference type="InterPro" id="IPR015424">
    <property type="entry name" value="PyrdxlP-dep_Trfase"/>
</dbReference>
<comment type="function">
    <text evidence="10">Catalyzes the reversible interconversion of serine and glycine with tetrahydrofolate (THF) serving as the one-carbon carrier. This reaction serves as the major source of one-carbon groups required for the biosynthesis of purines, thymidylate, methionine, and other important biomolecules. Also exhibits THF-independent aldolase activity toward beta-hydroxyamino acids, producing glycine and aldehydes, via a retro-aldol mechanism. Thus, is able to catalyze the cleavage of L-allo-threonine.</text>
</comment>
<proteinExistence type="inferred from homology"/>
<dbReference type="FunFam" id="3.40.640.10:FF:000001">
    <property type="entry name" value="Serine hydroxymethyltransferase"/>
    <property type="match status" value="1"/>
</dbReference>
<dbReference type="HAMAP" id="MF_00051">
    <property type="entry name" value="SHMT"/>
    <property type="match status" value="1"/>
</dbReference>
<dbReference type="AlphaFoldDB" id="A0ABD8B2G5"/>
<evidence type="ECO:0000256" key="11">
    <source>
        <dbReference type="HAMAP-Rule" id="MF_00051"/>
    </source>
</evidence>
<evidence type="ECO:0000256" key="8">
    <source>
        <dbReference type="ARBA" id="ARBA00022679"/>
    </source>
</evidence>
<dbReference type="Pfam" id="PF00464">
    <property type="entry name" value="SHMT"/>
    <property type="match status" value="1"/>
</dbReference>
<evidence type="ECO:0000313" key="14">
    <source>
        <dbReference type="EMBL" id="WWP23404.1"/>
    </source>
</evidence>
<reference evidence="14 15" key="1">
    <citation type="submission" date="2024-02" db="EMBL/GenBank/DDBJ databases">
        <title>Complete sequences of two Paenibacillus sp. strains and one Lysinibacillus strain isolated from the environment on STAA medium highlight biotechnological potential.</title>
        <authorList>
            <person name="Attere S.A."/>
            <person name="Piche L.C."/>
            <person name="Intertaglia L."/>
            <person name="Lami R."/>
            <person name="Charette S.J."/>
            <person name="Vincent A.T."/>
        </authorList>
    </citation>
    <scope>NUCLEOTIDE SEQUENCE [LARGE SCALE GENOMIC DNA]</scope>
    <source>
        <strain evidence="14 15">Y5S-7</strain>
    </source>
</reference>
<dbReference type="EC" id="2.1.2.1" evidence="11"/>
<keyword evidence="9 11" id="KW-0663">Pyridoxal phosphate</keyword>
<evidence type="ECO:0000256" key="12">
    <source>
        <dbReference type="PIRSR" id="PIRSR000412-50"/>
    </source>
</evidence>
<dbReference type="InterPro" id="IPR049943">
    <property type="entry name" value="Ser_HO-MeTrfase-like"/>
</dbReference>
<dbReference type="PROSITE" id="PS00096">
    <property type="entry name" value="SHMT"/>
    <property type="match status" value="1"/>
</dbReference>
<dbReference type="InterPro" id="IPR015422">
    <property type="entry name" value="PyrdxlP-dep_Trfase_small"/>
</dbReference>
<dbReference type="NCBIfam" id="NF000586">
    <property type="entry name" value="PRK00011.1"/>
    <property type="match status" value="1"/>
</dbReference>
<accession>A0ABD8B2G5</accession>
<comment type="caution">
    <text evidence="11">Lacks conserved residue(s) required for the propagation of feature annotation.</text>
</comment>
<evidence type="ECO:0000256" key="1">
    <source>
        <dbReference type="ARBA" id="ARBA00001933"/>
    </source>
</evidence>
<dbReference type="Gene3D" id="3.90.1150.10">
    <property type="entry name" value="Aspartate Aminotransferase, domain 1"/>
    <property type="match status" value="1"/>
</dbReference>
<dbReference type="SUPFAM" id="SSF53383">
    <property type="entry name" value="PLP-dependent transferases"/>
    <property type="match status" value="1"/>
</dbReference>
<comment type="cofactor">
    <cofactor evidence="1 11 12">
        <name>pyridoxal 5'-phosphate</name>
        <dbReference type="ChEBI" id="CHEBI:597326"/>
    </cofactor>
</comment>
<name>A0ABD8B2G5_PAEAM</name>
<dbReference type="GeneID" id="93476782"/>
<dbReference type="InterPro" id="IPR039429">
    <property type="entry name" value="SHMT-like_dom"/>
</dbReference>
<comment type="pathway">
    <text evidence="11">One-carbon metabolism; tetrahydrofolate interconversion.</text>
</comment>
<feature type="modified residue" description="N6-(pyridoxal phosphate)lysine" evidence="11 12">
    <location>
        <position position="226"/>
    </location>
</feature>
<dbReference type="Proteomes" id="UP001364764">
    <property type="component" value="Chromosome"/>
</dbReference>
<comment type="subcellular location">
    <subcellularLocation>
        <location evidence="2 11">Cytoplasm</location>
    </subcellularLocation>
</comment>
<evidence type="ECO:0000259" key="13">
    <source>
        <dbReference type="Pfam" id="PF00464"/>
    </source>
</evidence>
<dbReference type="InterPro" id="IPR001085">
    <property type="entry name" value="Ser_HO-MeTrfase"/>
</dbReference>
<keyword evidence="6 11" id="KW-0554">One-carbon metabolism</keyword>
<evidence type="ECO:0000313" key="15">
    <source>
        <dbReference type="Proteomes" id="UP001364764"/>
    </source>
</evidence>
<evidence type="ECO:0000256" key="5">
    <source>
        <dbReference type="ARBA" id="ARBA00022490"/>
    </source>
</evidence>
<protein>
    <recommendedName>
        <fullName evidence="11">Serine hydroxymethyltransferase</fullName>
        <shortName evidence="11">SHMT</shortName>
        <shortName evidence="11">Serine methylase</shortName>
        <ecNumber evidence="11">2.1.2.1</ecNumber>
    </recommendedName>
</protein>
<dbReference type="PANTHER" id="PTHR11680">
    <property type="entry name" value="SERINE HYDROXYMETHYLTRANSFERASE"/>
    <property type="match status" value="1"/>
</dbReference>
<evidence type="ECO:0000256" key="4">
    <source>
        <dbReference type="ARBA" id="ARBA00011738"/>
    </source>
</evidence>
<keyword evidence="7 11" id="KW-0028">Amino-acid biosynthesis</keyword>
<dbReference type="GO" id="GO:0004372">
    <property type="term" value="F:glycine hydroxymethyltransferase activity"/>
    <property type="evidence" value="ECO:0007669"/>
    <property type="project" value="UniProtKB-UniRule"/>
</dbReference>
<evidence type="ECO:0000256" key="3">
    <source>
        <dbReference type="ARBA" id="ARBA00006376"/>
    </source>
</evidence>
<evidence type="ECO:0000256" key="2">
    <source>
        <dbReference type="ARBA" id="ARBA00004496"/>
    </source>
</evidence>
<comment type="catalytic activity">
    <reaction evidence="11">
        <text>(6R)-5,10-methylene-5,6,7,8-tetrahydrofolate + glycine + H2O = (6S)-5,6,7,8-tetrahydrofolate + L-serine</text>
        <dbReference type="Rhea" id="RHEA:15481"/>
        <dbReference type="ChEBI" id="CHEBI:15377"/>
        <dbReference type="ChEBI" id="CHEBI:15636"/>
        <dbReference type="ChEBI" id="CHEBI:33384"/>
        <dbReference type="ChEBI" id="CHEBI:57305"/>
        <dbReference type="ChEBI" id="CHEBI:57453"/>
        <dbReference type="EC" id="2.1.2.1"/>
    </reaction>
</comment>
<organism evidence="14 15">
    <name type="scientific">Paenibacillus amylolyticus</name>
    <dbReference type="NCBI Taxonomy" id="1451"/>
    <lineage>
        <taxon>Bacteria</taxon>
        <taxon>Bacillati</taxon>
        <taxon>Bacillota</taxon>
        <taxon>Bacilli</taxon>
        <taxon>Bacillales</taxon>
        <taxon>Paenibacillaceae</taxon>
        <taxon>Paenibacillus</taxon>
    </lineage>
</organism>
<feature type="domain" description="Serine hydroxymethyltransferase-like" evidence="13">
    <location>
        <begin position="4"/>
        <end position="380"/>
    </location>
</feature>
<dbReference type="EMBL" id="CP145892">
    <property type="protein sequence ID" value="WWP23404.1"/>
    <property type="molecule type" value="Genomic_DNA"/>
</dbReference>
<evidence type="ECO:0000256" key="7">
    <source>
        <dbReference type="ARBA" id="ARBA00022605"/>
    </source>
</evidence>